<dbReference type="GO" id="GO:0005125">
    <property type="term" value="F:cytokine activity"/>
    <property type="evidence" value="ECO:0007669"/>
    <property type="project" value="InterPro"/>
</dbReference>
<evidence type="ECO:0000313" key="3">
    <source>
        <dbReference type="EMBL" id="KAJ3593566.1"/>
    </source>
</evidence>
<feature type="region of interest" description="Disordered" evidence="1">
    <location>
        <begin position="868"/>
        <end position="897"/>
    </location>
</feature>
<feature type="region of interest" description="Disordered" evidence="1">
    <location>
        <begin position="911"/>
        <end position="938"/>
    </location>
</feature>
<dbReference type="SMART" id="SM00228">
    <property type="entry name" value="PDZ"/>
    <property type="match status" value="4"/>
</dbReference>
<feature type="domain" description="PDZ" evidence="2">
    <location>
        <begin position="1079"/>
        <end position="1149"/>
    </location>
</feature>
<dbReference type="SUPFAM" id="SSF50156">
    <property type="entry name" value="PDZ domain-like"/>
    <property type="match status" value="4"/>
</dbReference>
<dbReference type="Gene3D" id="2.30.42.10">
    <property type="match status" value="4"/>
</dbReference>
<protein>
    <recommendedName>
        <fullName evidence="2">PDZ domain-containing protein</fullName>
    </recommendedName>
</protein>
<dbReference type="FunFam" id="2.30.42.10:FF:000127">
    <property type="entry name" value="Pro-interleukin-16"/>
    <property type="match status" value="1"/>
</dbReference>
<dbReference type="GO" id="GO:0030595">
    <property type="term" value="P:leukocyte chemotaxis"/>
    <property type="evidence" value="ECO:0007669"/>
    <property type="project" value="TreeGrafter"/>
</dbReference>
<gene>
    <name evidence="3" type="ORF">NHX12_005900</name>
</gene>
<dbReference type="InterPro" id="IPR001478">
    <property type="entry name" value="PDZ"/>
</dbReference>
<feature type="compositionally biased region" description="Low complexity" evidence="1">
    <location>
        <begin position="7"/>
        <end position="32"/>
    </location>
</feature>
<dbReference type="EMBL" id="JANIIK010000112">
    <property type="protein sequence ID" value="KAJ3593566.1"/>
    <property type="molecule type" value="Genomic_DNA"/>
</dbReference>
<feature type="region of interest" description="Disordered" evidence="1">
    <location>
        <begin position="608"/>
        <end position="631"/>
    </location>
</feature>
<dbReference type="GO" id="GO:0042609">
    <property type="term" value="F:CD4 receptor binding"/>
    <property type="evidence" value="ECO:0007669"/>
    <property type="project" value="TreeGrafter"/>
</dbReference>
<dbReference type="CDD" id="cd06760">
    <property type="entry name" value="PDZ4_PDZD2-PDZ2_hPro-IL-16-like"/>
    <property type="match status" value="1"/>
</dbReference>
<evidence type="ECO:0000313" key="4">
    <source>
        <dbReference type="Proteomes" id="UP001148018"/>
    </source>
</evidence>
<accession>A0A9Q0DTR8</accession>
<feature type="region of interest" description="Disordered" evidence="1">
    <location>
        <begin position="1"/>
        <end position="153"/>
    </location>
</feature>
<feature type="compositionally biased region" description="Polar residues" evidence="1">
    <location>
        <begin position="911"/>
        <end position="921"/>
    </location>
</feature>
<feature type="domain" description="PDZ" evidence="2">
    <location>
        <begin position="369"/>
        <end position="443"/>
    </location>
</feature>
<dbReference type="PANTHER" id="PTHR48484">
    <property type="entry name" value="PRO-INTERLEUKIN-16"/>
    <property type="match status" value="1"/>
</dbReference>
<proteinExistence type="predicted"/>
<evidence type="ECO:0000256" key="1">
    <source>
        <dbReference type="SAM" id="MobiDB-lite"/>
    </source>
</evidence>
<reference evidence="3" key="1">
    <citation type="submission" date="2022-07" db="EMBL/GenBank/DDBJ databases">
        <title>Chromosome-level genome of Muraenolepis orangiensis.</title>
        <authorList>
            <person name="Kim J."/>
        </authorList>
    </citation>
    <scope>NUCLEOTIDE SEQUENCE</scope>
    <source>
        <strain evidence="3">KU_S4_2022</strain>
        <tissue evidence="3">Muscle</tissue>
    </source>
</reference>
<keyword evidence="4" id="KW-1185">Reference proteome</keyword>
<dbReference type="InterPro" id="IPR036034">
    <property type="entry name" value="PDZ_sf"/>
</dbReference>
<dbReference type="AlphaFoldDB" id="A0A9Q0DTR8"/>
<dbReference type="OrthoDB" id="42382at2759"/>
<feature type="domain" description="PDZ" evidence="2">
    <location>
        <begin position="476"/>
        <end position="546"/>
    </location>
</feature>
<dbReference type="Pfam" id="PF00595">
    <property type="entry name" value="PDZ"/>
    <property type="match status" value="3"/>
</dbReference>
<feature type="region of interest" description="Disordered" evidence="1">
    <location>
        <begin position="173"/>
        <end position="192"/>
    </location>
</feature>
<evidence type="ECO:0000259" key="2">
    <source>
        <dbReference type="PROSITE" id="PS50106"/>
    </source>
</evidence>
<feature type="region of interest" description="Disordered" evidence="1">
    <location>
        <begin position="210"/>
        <end position="252"/>
    </location>
</feature>
<comment type="caution">
    <text evidence="3">The sequence shown here is derived from an EMBL/GenBank/DDBJ whole genome shotgun (WGS) entry which is preliminary data.</text>
</comment>
<feature type="compositionally biased region" description="Polar residues" evidence="1">
    <location>
        <begin position="868"/>
        <end position="878"/>
    </location>
</feature>
<dbReference type="FunFam" id="2.30.42.10:FF:000122">
    <property type="entry name" value="Pro-interleukin-16"/>
    <property type="match status" value="1"/>
</dbReference>
<feature type="compositionally biased region" description="Basic and acidic residues" evidence="1">
    <location>
        <begin position="134"/>
        <end position="148"/>
    </location>
</feature>
<dbReference type="PANTHER" id="PTHR48484:SF2">
    <property type="entry name" value="PRO-INTERLEUKIN-16"/>
    <property type="match status" value="1"/>
</dbReference>
<dbReference type="InterPro" id="IPR055287">
    <property type="entry name" value="IL-16-like"/>
</dbReference>
<dbReference type="GO" id="GO:0050930">
    <property type="term" value="P:induction of positive chemotaxis"/>
    <property type="evidence" value="ECO:0007669"/>
    <property type="project" value="InterPro"/>
</dbReference>
<dbReference type="CDD" id="cd06762">
    <property type="entry name" value="PDZ6_PDZD2-PDZ3_hPro-IL-16-like"/>
    <property type="match status" value="1"/>
</dbReference>
<feature type="region of interest" description="Disordered" evidence="1">
    <location>
        <begin position="673"/>
        <end position="713"/>
    </location>
</feature>
<dbReference type="PROSITE" id="PS50106">
    <property type="entry name" value="PDZ"/>
    <property type="match status" value="4"/>
</dbReference>
<feature type="domain" description="PDZ" evidence="2">
    <location>
        <begin position="1158"/>
        <end position="1239"/>
    </location>
</feature>
<dbReference type="CDD" id="cd06759">
    <property type="entry name" value="PDZ3_PDZD2-PDZ1_hPro-IL-16-like"/>
    <property type="match status" value="1"/>
</dbReference>
<name>A0A9Q0DTR8_9TELE</name>
<feature type="region of interest" description="Disordered" evidence="1">
    <location>
        <begin position="307"/>
        <end position="329"/>
    </location>
</feature>
<organism evidence="3 4">
    <name type="scientific">Muraenolepis orangiensis</name>
    <name type="common">Patagonian moray cod</name>
    <dbReference type="NCBI Taxonomy" id="630683"/>
    <lineage>
        <taxon>Eukaryota</taxon>
        <taxon>Metazoa</taxon>
        <taxon>Chordata</taxon>
        <taxon>Craniata</taxon>
        <taxon>Vertebrata</taxon>
        <taxon>Euteleostomi</taxon>
        <taxon>Actinopterygii</taxon>
        <taxon>Neopterygii</taxon>
        <taxon>Teleostei</taxon>
        <taxon>Neoteleostei</taxon>
        <taxon>Acanthomorphata</taxon>
        <taxon>Zeiogadaria</taxon>
        <taxon>Gadariae</taxon>
        <taxon>Gadiformes</taxon>
        <taxon>Muraenolepidoidei</taxon>
        <taxon>Muraenolepididae</taxon>
        <taxon>Muraenolepis</taxon>
    </lineage>
</organism>
<sequence>MPQTHSQQQKQQQQQQQQQQSRAAALAELAVAPRMEPQSREPGMLGNGCSGPSHGHNHRSLILCHSKTSDDFPEPEERHWAGDGVPGRAGPWGLGAEPVPSGQMGRRSWETDPANGPQMLKGQQTPPGSQRGVESPKHLYPHSEDLREHKKSLRRTFSIKESSIWRMCVATGPADPHTSDTGGLAQDKEASVERGQNTVELYREGYSQRPDKLAPFHGQSLRGHARPEGEARGGPASASVNHSGRTQTEEAVDTASESLCVSCLTGGPPYPASISPSDSSAEPSCTDSNFVPSNSHHLKLYKCSSLLDRRPGRHHHESPGPLRRPPQPEHRFLRQQEVSVSAAGRPPRRHAAQLVQHSCSNVQAFVICNVVLMKGQGKGLGFSIVGGQDSMYGPMGIYVKTIFPGGAAAADGRLQEGDEILELNGEPLQGLSHDEALQRFKAAQLCRSRSLSNSTTGMARVSSDLGDSYNYLMGAAMVLHKEAGVGLGIGLCCVPSGDGCPGIYIHTLSPGSVAHMDGRLRCGDEIMEINDTAVSGMALNDVYTVLSQCPPGPVQVIISRHPDPKVSELQLNNAITQAVENTKLRRDKSQWSVDGVRRLDSYPHSRHKNLQNAYHSPPARLHSLDTPTSASEPWADNRLSVPLYCDEDYNVPYNPGQQAFSLTFRASKSKSRQHAVPRRYCRPPDVTSVEGYAADSSGGSSRGSPVKEKAPSLSPANRCQFFSSVYKALRKILRLIIRSEGEKDTELLEGRRKALHLSESAALSPDLLQISPCSPSRGDCLAQSCSHHKRAALRRQNQIEQRLQEKLPHDPWVRLTESSSSNLQHWHIAGSGVMEAMEPSDHDSHQQHNTDRSVATNDVDSLATQSLSESASDLTMQPNPVDPQEAKKAPPVAPKPAWIRQSLRSIQNGHYQRELPSSTKQKPALGLTRPFGQSLRSTSSTANLSFKEKINSFESFSSPGPREKTAHRKLLAPSISLPLMLQFLSHCPLLNPCGCGLLETDSPESIAPERADMGFSVSLAKLRECTIKLEEGGMDEEASEMSASAHSVISAIPSEINIMIQDVKSLSEEMLKHLEGIHVVVLHKDEGVGLGFSVAGGSDLENKAPTVHKVFPEGLAAQEGTIQKGDEVLSVNGQSLHDATHAEATATVRLARTMRVAVVVVRRGGKACVGERGTGMGPGQGRDDQDLSYGGVAEQSGLQCGDELLEVQGTSLQEMTRFEAWNIIKALPQEPITAVVRRRAE</sequence>
<feature type="compositionally biased region" description="Gly residues" evidence="1">
    <location>
        <begin position="84"/>
        <end position="93"/>
    </location>
</feature>
<feature type="compositionally biased region" description="Basic and acidic residues" evidence="1">
    <location>
        <begin position="67"/>
        <end position="81"/>
    </location>
</feature>
<dbReference type="Proteomes" id="UP001148018">
    <property type="component" value="Unassembled WGS sequence"/>
</dbReference>